<sequence>MRLEVFGKQRTNKDGKPFTTYLSRITNMKTGEIIPVQIKFRTGVEVPKELPIVANIEKKNANLVKENWENEKGEAGVKHVLWISMVSSYEDYIDHTLDDFE</sequence>
<accession>A0A8S5M470</accession>
<organism evidence="1">
    <name type="scientific">Podoviridae sp. ctq8112</name>
    <dbReference type="NCBI Taxonomy" id="2826579"/>
    <lineage>
        <taxon>Viruses</taxon>
        <taxon>Duplodnaviria</taxon>
        <taxon>Heunggongvirae</taxon>
        <taxon>Uroviricota</taxon>
        <taxon>Caudoviricetes</taxon>
    </lineage>
</organism>
<proteinExistence type="predicted"/>
<dbReference type="EMBL" id="BK014811">
    <property type="protein sequence ID" value="DAD76867.1"/>
    <property type="molecule type" value="Genomic_DNA"/>
</dbReference>
<name>A0A8S5M470_9CAUD</name>
<evidence type="ECO:0000313" key="1">
    <source>
        <dbReference type="EMBL" id="DAD76867.1"/>
    </source>
</evidence>
<reference evidence="1" key="1">
    <citation type="journal article" date="2021" name="Proc. Natl. Acad. Sci. U.S.A.">
        <title>A Catalog of Tens of Thousands of Viruses from Human Metagenomes Reveals Hidden Associations with Chronic Diseases.</title>
        <authorList>
            <person name="Tisza M.J."/>
            <person name="Buck C.B."/>
        </authorList>
    </citation>
    <scope>NUCLEOTIDE SEQUENCE</scope>
    <source>
        <strain evidence="1">Ctq8112</strain>
    </source>
</reference>
<protein>
    <submittedName>
        <fullName evidence="1">Uncharacterized protein</fullName>
    </submittedName>
</protein>